<dbReference type="Proteomes" id="UP000050640">
    <property type="component" value="Unplaced"/>
</dbReference>
<evidence type="ECO:0000313" key="2">
    <source>
        <dbReference type="WBParaSite" id="EEL_0000104901-mRNA-1"/>
    </source>
</evidence>
<sequence length="41" mass="4883">MTSRIIQMILRKKVKLIMIKMKVQKEKVLEEKAKKVSKVLN</sequence>
<reference evidence="2" key="1">
    <citation type="submission" date="2017-02" db="UniProtKB">
        <authorList>
            <consortium name="WormBaseParasite"/>
        </authorList>
    </citation>
    <scope>IDENTIFICATION</scope>
</reference>
<dbReference type="AlphaFoldDB" id="A0A0R3RHV1"/>
<keyword evidence="1" id="KW-1185">Reference proteome</keyword>
<dbReference type="WBParaSite" id="EEL_0000104901-mRNA-1">
    <property type="protein sequence ID" value="EEL_0000104901-mRNA-1"/>
    <property type="gene ID" value="EEL_0000104901"/>
</dbReference>
<name>A0A0R3RHV1_9BILA</name>
<organism evidence="1 2">
    <name type="scientific">Elaeophora elaphi</name>
    <dbReference type="NCBI Taxonomy" id="1147741"/>
    <lineage>
        <taxon>Eukaryota</taxon>
        <taxon>Metazoa</taxon>
        <taxon>Ecdysozoa</taxon>
        <taxon>Nematoda</taxon>
        <taxon>Chromadorea</taxon>
        <taxon>Rhabditida</taxon>
        <taxon>Spirurina</taxon>
        <taxon>Spiruromorpha</taxon>
        <taxon>Filarioidea</taxon>
        <taxon>Onchocercidae</taxon>
        <taxon>Elaeophora</taxon>
    </lineage>
</organism>
<accession>A0A0R3RHV1</accession>
<proteinExistence type="predicted"/>
<protein>
    <submittedName>
        <fullName evidence="2">Uncharacterized protein</fullName>
    </submittedName>
</protein>
<evidence type="ECO:0000313" key="1">
    <source>
        <dbReference type="Proteomes" id="UP000050640"/>
    </source>
</evidence>